<proteinExistence type="predicted"/>
<dbReference type="KEGG" id="fap:GR316_03890"/>
<feature type="domain" description="Beta-lactamase-related" evidence="1">
    <location>
        <begin position="20"/>
        <end position="310"/>
    </location>
</feature>
<dbReference type="Pfam" id="PF00144">
    <property type="entry name" value="Beta-lactamase"/>
    <property type="match status" value="1"/>
</dbReference>
<keyword evidence="3" id="KW-1185">Reference proteome</keyword>
<name>A0A8J8MS28_9RHOB</name>
<dbReference type="GO" id="GO:0016787">
    <property type="term" value="F:hydrolase activity"/>
    <property type="evidence" value="ECO:0007669"/>
    <property type="project" value="UniProtKB-KW"/>
</dbReference>
<dbReference type="InterPro" id="IPR001466">
    <property type="entry name" value="Beta-lactam-related"/>
</dbReference>
<keyword evidence="2" id="KW-0378">Hydrolase</keyword>
<evidence type="ECO:0000259" key="1">
    <source>
        <dbReference type="Pfam" id="PF00144"/>
    </source>
</evidence>
<dbReference type="InterPro" id="IPR050789">
    <property type="entry name" value="Diverse_Enzym_Activities"/>
</dbReference>
<reference evidence="2" key="1">
    <citation type="submission" date="2020-01" db="EMBL/GenBank/DDBJ databases">
        <authorList>
            <person name="Yang Y."/>
            <person name="Kwon Y.M."/>
        </authorList>
    </citation>
    <scope>NUCLEOTIDE SEQUENCE</scope>
    <source>
        <strain evidence="2">PG104</strain>
    </source>
</reference>
<evidence type="ECO:0000313" key="3">
    <source>
        <dbReference type="Proteomes" id="UP000679284"/>
    </source>
</evidence>
<dbReference type="Gene3D" id="3.40.710.10">
    <property type="entry name" value="DD-peptidase/beta-lactamase superfamily"/>
    <property type="match status" value="1"/>
</dbReference>
<dbReference type="SUPFAM" id="SSF56601">
    <property type="entry name" value="beta-lactamase/transpeptidase-like"/>
    <property type="match status" value="1"/>
</dbReference>
<evidence type="ECO:0000313" key="2">
    <source>
        <dbReference type="EMBL" id="QUS35484.1"/>
    </source>
</evidence>
<gene>
    <name evidence="2" type="ORF">GR316_03890</name>
</gene>
<dbReference type="InterPro" id="IPR012338">
    <property type="entry name" value="Beta-lactam/transpept-like"/>
</dbReference>
<protein>
    <submittedName>
        <fullName evidence="2">Serine hydrolase</fullName>
    </submittedName>
</protein>
<dbReference type="PANTHER" id="PTHR43283">
    <property type="entry name" value="BETA-LACTAMASE-RELATED"/>
    <property type="match status" value="1"/>
</dbReference>
<dbReference type="RefSeq" id="WP_211784733.1">
    <property type="nucleotide sequence ID" value="NZ_CP047289.1"/>
</dbReference>
<organism evidence="2 3">
    <name type="scientific">Falsirhodobacter algicola</name>
    <dbReference type="NCBI Taxonomy" id="2692330"/>
    <lineage>
        <taxon>Bacteria</taxon>
        <taxon>Pseudomonadati</taxon>
        <taxon>Pseudomonadota</taxon>
        <taxon>Alphaproteobacteria</taxon>
        <taxon>Rhodobacterales</taxon>
        <taxon>Paracoccaceae</taxon>
        <taxon>Falsirhodobacter</taxon>
    </lineage>
</organism>
<sequence length="493" mass="51749">MLMHWAAAAERASAIVEEWGRASPGGVILGFDRGGIRLSVAGGVARIGEAAPLSADSPMRWASVTKHVLAETVLRTGVLPLDLPLGEELAELAPAPGSVTVRQALSMQGGLPDTREMLTLLGLGTASVTDKAALLAFSAGIPRLNAEPGTEVAYSNAGYRLVEAALERRGVRFADQVAAQAARLGTGMRAMEYWSDPLPGLVPGHVPCADGWRVGFQGMHISAAGSLAGSATDLAVWLADLMTRPECATLSAPVPLRSGVGTGYGLGISLTTIGARRLPGHGGAQPGYRSGFLLDPKTGAGIVVLCNREDVAATGLAQQLMRVLLGVRDDARPAASLAAPGLYAAPEGNLWAELRSGSITLRDAEEALVMDDGWAVSTPAHALVRLRPAPDGALEGEIGHLPVRLEPATDDGTPSPDGDWHAHGATLRIGAGHALWGRGPQAERAPLVPLGRGRWLFTVHDQGTPRRICLRRLNEDRIELSLSRARVIEYERM</sequence>
<dbReference type="AlphaFoldDB" id="A0A8J8MS28"/>
<dbReference type="Proteomes" id="UP000679284">
    <property type="component" value="Chromosome"/>
</dbReference>
<accession>A0A8J8MS28</accession>
<dbReference type="EMBL" id="CP047289">
    <property type="protein sequence ID" value="QUS35484.1"/>
    <property type="molecule type" value="Genomic_DNA"/>
</dbReference>